<dbReference type="EMBL" id="OV696689">
    <property type="protein sequence ID" value="CAH1263428.1"/>
    <property type="molecule type" value="Genomic_DNA"/>
</dbReference>
<evidence type="ECO:0000256" key="1">
    <source>
        <dbReference type="SAM" id="Phobius"/>
    </source>
</evidence>
<dbReference type="InterPro" id="IPR002108">
    <property type="entry name" value="ADF-H"/>
</dbReference>
<evidence type="ECO:0000256" key="2">
    <source>
        <dbReference type="SAM" id="SignalP"/>
    </source>
</evidence>
<gene>
    <name evidence="4" type="primary">Hypp2697</name>
    <name evidence="4" type="ORF">BLAG_LOCUS18130</name>
</gene>
<keyword evidence="2" id="KW-0732">Signal</keyword>
<feature type="chain" id="PRO_5035418494" evidence="2">
    <location>
        <begin position="21"/>
        <end position="208"/>
    </location>
</feature>
<evidence type="ECO:0000259" key="3">
    <source>
        <dbReference type="PROSITE" id="PS51263"/>
    </source>
</evidence>
<organism evidence="4 5">
    <name type="scientific">Branchiostoma lanceolatum</name>
    <name type="common">Common lancelet</name>
    <name type="synonym">Amphioxus lanceolatum</name>
    <dbReference type="NCBI Taxonomy" id="7740"/>
    <lineage>
        <taxon>Eukaryota</taxon>
        <taxon>Metazoa</taxon>
        <taxon>Chordata</taxon>
        <taxon>Cephalochordata</taxon>
        <taxon>Leptocardii</taxon>
        <taxon>Amphioxiformes</taxon>
        <taxon>Branchiostomatidae</taxon>
        <taxon>Branchiostoma</taxon>
    </lineage>
</organism>
<dbReference type="AlphaFoldDB" id="A0A8K0ERK0"/>
<protein>
    <submittedName>
        <fullName evidence="4">Hypp2697 protein</fullName>
    </submittedName>
</protein>
<evidence type="ECO:0000313" key="5">
    <source>
        <dbReference type="Proteomes" id="UP000838412"/>
    </source>
</evidence>
<dbReference type="Pfam" id="PF00241">
    <property type="entry name" value="Cofilin_ADF"/>
    <property type="match status" value="1"/>
</dbReference>
<dbReference type="PROSITE" id="PS51263">
    <property type="entry name" value="ADF_H"/>
    <property type="match status" value="1"/>
</dbReference>
<keyword evidence="1" id="KW-0812">Transmembrane</keyword>
<dbReference type="Proteomes" id="UP000838412">
    <property type="component" value="Chromosome 4"/>
</dbReference>
<keyword evidence="1" id="KW-1133">Transmembrane helix</keyword>
<dbReference type="GO" id="GO:0003779">
    <property type="term" value="F:actin binding"/>
    <property type="evidence" value="ECO:0007669"/>
    <property type="project" value="InterPro"/>
</dbReference>
<reference evidence="4" key="1">
    <citation type="submission" date="2022-01" db="EMBL/GenBank/DDBJ databases">
        <authorList>
            <person name="Braso-Vives M."/>
        </authorList>
    </citation>
    <scope>NUCLEOTIDE SEQUENCE</scope>
</reference>
<feature type="signal peptide" evidence="2">
    <location>
        <begin position="1"/>
        <end position="20"/>
    </location>
</feature>
<feature type="transmembrane region" description="Helical" evidence="1">
    <location>
        <begin position="185"/>
        <end position="203"/>
    </location>
</feature>
<keyword evidence="5" id="KW-1185">Reference proteome</keyword>
<dbReference type="Gene3D" id="3.40.20.10">
    <property type="entry name" value="Severin"/>
    <property type="match status" value="1"/>
</dbReference>
<feature type="domain" description="ADF-H" evidence="3">
    <location>
        <begin position="1"/>
        <end position="125"/>
    </location>
</feature>
<dbReference type="OrthoDB" id="10249245at2759"/>
<name>A0A8K0ERK0_BRALA</name>
<proteinExistence type="predicted"/>
<accession>A0A8K0ERK0</accession>
<dbReference type="InterPro" id="IPR029006">
    <property type="entry name" value="ADF-H/Gelsolin-like_dom_sf"/>
</dbReference>
<evidence type="ECO:0000313" key="4">
    <source>
        <dbReference type="EMBL" id="CAH1263428.1"/>
    </source>
</evidence>
<sequence>MKTAVVLVMAILLVSGLASAAPTEEYTPKAQERYEEMLGKLDRDKCLYVKYKFPYLEQQEGDEAAREKHKPIFIVWALLGAPIKEKLLCARDEDAVKKAMGSVLVRIEAVRHDDITYSRVQELISAMQGHLFTSAILDTGIYLCAGWLGVGRNSLRVARQETDVRNGSRFCALEEKSERKRMKTAVVLVMAILLVSGLASVASTEVRH</sequence>
<dbReference type="SUPFAM" id="SSF55753">
    <property type="entry name" value="Actin depolymerizing proteins"/>
    <property type="match status" value="1"/>
</dbReference>
<feature type="transmembrane region" description="Helical" evidence="1">
    <location>
        <begin position="131"/>
        <end position="150"/>
    </location>
</feature>
<keyword evidence="1" id="KW-0472">Membrane</keyword>